<keyword evidence="4" id="KW-1185">Reference proteome</keyword>
<dbReference type="GO" id="GO:0005096">
    <property type="term" value="F:GTPase activator activity"/>
    <property type="evidence" value="ECO:0007669"/>
    <property type="project" value="UniProtKB-KW"/>
</dbReference>
<gene>
    <name evidence="3" type="ORF">PROFUN_16921</name>
</gene>
<sequence length="391" mass="44452">VDPDKLMDDELDELTANSYQLLMVASKVFNKITKTVPKMSVLMRSVIMNIRNKIASKYPASERKGVGAFLFLRYIVPSITNPTAYGLVVNVLQNLANETLPGLKNSHLKKLDQFVLENTSKLHRFYDEIVTNGLTITISPSAHENAVSWIHNYLLKNKDHLNTPELHVRHYSHKAYFQKKLSEKMTECVNSALILGGTVYHCRSYEITLRMFKVATGIGTRSDATLELWPVCQGLCVMYDIFYNIVINSGNKKFEKHPSQPWQKDENVYEEKIRGEIRNSAVIWRLQARTLLSPNLPPKAFETPADLAQAAKDYGRETQRGQLSYITQTGSAGHCQEQLNGFQVQSTQTLTNVLQRIKGSAYKHRKQTFSVWINNPIGLSEDRKPAFQSTK</sequence>
<evidence type="ECO:0000256" key="1">
    <source>
        <dbReference type="ARBA" id="ARBA00022468"/>
    </source>
</evidence>
<keyword evidence="1" id="KW-0343">GTPase activation</keyword>
<evidence type="ECO:0000313" key="4">
    <source>
        <dbReference type="Proteomes" id="UP000241769"/>
    </source>
</evidence>
<dbReference type="OrthoDB" id="26630at2759"/>
<dbReference type="SUPFAM" id="SSF48350">
    <property type="entry name" value="GTPase activation domain, GAP"/>
    <property type="match status" value="1"/>
</dbReference>
<dbReference type="PANTHER" id="PTHR10194">
    <property type="entry name" value="RAS GTPASE-ACTIVATING PROTEINS"/>
    <property type="match status" value="1"/>
</dbReference>
<dbReference type="AlphaFoldDB" id="A0A2P6MNC8"/>
<dbReference type="InterPro" id="IPR001936">
    <property type="entry name" value="RasGAP_dom"/>
</dbReference>
<dbReference type="PROSITE" id="PS50018">
    <property type="entry name" value="RAS_GTPASE_ACTIV_2"/>
    <property type="match status" value="1"/>
</dbReference>
<name>A0A2P6MNC8_9EUKA</name>
<dbReference type="Proteomes" id="UP000241769">
    <property type="component" value="Unassembled WGS sequence"/>
</dbReference>
<dbReference type="InterPro" id="IPR039360">
    <property type="entry name" value="Ras_GTPase"/>
</dbReference>
<protein>
    <submittedName>
        <fullName evidence="3">Regulator of chromosome condensation domain-containing protein</fullName>
    </submittedName>
</protein>
<dbReference type="Pfam" id="PF00616">
    <property type="entry name" value="RasGAP"/>
    <property type="match status" value="1"/>
</dbReference>
<feature type="non-terminal residue" evidence="3">
    <location>
        <position position="1"/>
    </location>
</feature>
<dbReference type="EMBL" id="MDYQ01000655">
    <property type="protein sequence ID" value="PRP73229.1"/>
    <property type="molecule type" value="Genomic_DNA"/>
</dbReference>
<feature type="domain" description="Ras-GAP" evidence="2">
    <location>
        <begin position="1"/>
        <end position="112"/>
    </location>
</feature>
<dbReference type="STRING" id="1890364.A0A2P6MNC8"/>
<evidence type="ECO:0000313" key="3">
    <source>
        <dbReference type="EMBL" id="PRP73229.1"/>
    </source>
</evidence>
<comment type="caution">
    <text evidence="3">The sequence shown here is derived from an EMBL/GenBank/DDBJ whole genome shotgun (WGS) entry which is preliminary data.</text>
</comment>
<dbReference type="InParanoid" id="A0A2P6MNC8"/>
<organism evidence="3 4">
    <name type="scientific">Planoprotostelium fungivorum</name>
    <dbReference type="NCBI Taxonomy" id="1890364"/>
    <lineage>
        <taxon>Eukaryota</taxon>
        <taxon>Amoebozoa</taxon>
        <taxon>Evosea</taxon>
        <taxon>Variosea</taxon>
        <taxon>Cavosteliida</taxon>
        <taxon>Cavosteliaceae</taxon>
        <taxon>Planoprotostelium</taxon>
    </lineage>
</organism>
<proteinExistence type="predicted"/>
<accession>A0A2P6MNC8</accession>
<dbReference type="Gene3D" id="1.10.506.10">
    <property type="entry name" value="GTPase Activation - p120gap, domain 1"/>
    <property type="match status" value="1"/>
</dbReference>
<reference evidence="3 4" key="1">
    <citation type="journal article" date="2018" name="Genome Biol. Evol.">
        <title>Multiple Roots of Fruiting Body Formation in Amoebozoa.</title>
        <authorList>
            <person name="Hillmann F."/>
            <person name="Forbes G."/>
            <person name="Novohradska S."/>
            <person name="Ferling I."/>
            <person name="Riege K."/>
            <person name="Groth M."/>
            <person name="Westermann M."/>
            <person name="Marz M."/>
            <person name="Spaller T."/>
            <person name="Winckler T."/>
            <person name="Schaap P."/>
            <person name="Glockner G."/>
        </authorList>
    </citation>
    <scope>NUCLEOTIDE SEQUENCE [LARGE SCALE GENOMIC DNA]</scope>
    <source>
        <strain evidence="3 4">Jena</strain>
    </source>
</reference>
<evidence type="ECO:0000259" key="2">
    <source>
        <dbReference type="PROSITE" id="PS50018"/>
    </source>
</evidence>
<dbReference type="InterPro" id="IPR008936">
    <property type="entry name" value="Rho_GTPase_activation_prot"/>
</dbReference>